<dbReference type="Pfam" id="PF01243">
    <property type="entry name" value="PNPOx_N"/>
    <property type="match status" value="1"/>
</dbReference>
<dbReference type="PANTHER" id="PTHR10851">
    <property type="entry name" value="PYRIDOXINE-5-PHOSPHATE OXIDASE"/>
    <property type="match status" value="1"/>
</dbReference>
<evidence type="ECO:0000313" key="8">
    <source>
        <dbReference type="Proteomes" id="UP000761264"/>
    </source>
</evidence>
<evidence type="ECO:0000256" key="3">
    <source>
        <dbReference type="ARBA" id="ARBA00022643"/>
    </source>
</evidence>
<proteinExistence type="predicted"/>
<keyword evidence="8" id="KW-1185">Reference proteome</keyword>
<evidence type="ECO:0000256" key="2">
    <source>
        <dbReference type="ARBA" id="ARBA00022630"/>
    </source>
</evidence>
<evidence type="ECO:0000259" key="6">
    <source>
        <dbReference type="Pfam" id="PF01243"/>
    </source>
</evidence>
<comment type="caution">
    <text evidence="7">The sequence shown here is derived from an EMBL/GenBank/DDBJ whole genome shotgun (WGS) entry which is preliminary data.</text>
</comment>
<feature type="domain" description="Pyridoxamine 5'-phosphate oxidase N-terminal" evidence="6">
    <location>
        <begin position="43"/>
        <end position="124"/>
    </location>
</feature>
<keyword evidence="3" id="KW-0288">FMN</keyword>
<organism evidence="7 8">
    <name type="scientific">Pelagibius litoralis</name>
    <dbReference type="NCBI Taxonomy" id="374515"/>
    <lineage>
        <taxon>Bacteria</taxon>
        <taxon>Pseudomonadati</taxon>
        <taxon>Pseudomonadota</taxon>
        <taxon>Alphaproteobacteria</taxon>
        <taxon>Rhodospirillales</taxon>
        <taxon>Rhodovibrionaceae</taxon>
        <taxon>Pelagibius</taxon>
    </lineage>
</organism>
<comment type="cofactor">
    <cofactor evidence="1">
        <name>FMN</name>
        <dbReference type="ChEBI" id="CHEBI:58210"/>
    </cofactor>
</comment>
<evidence type="ECO:0000256" key="1">
    <source>
        <dbReference type="ARBA" id="ARBA00001917"/>
    </source>
</evidence>
<name>A0A967F243_9PROT</name>
<accession>A0A967F243</accession>
<dbReference type="RefSeq" id="WP_167229477.1">
    <property type="nucleotide sequence ID" value="NZ_JAAQPH010000024.1"/>
</dbReference>
<gene>
    <name evidence="7" type="ORF">HBA54_23865</name>
</gene>
<protein>
    <recommendedName>
        <fullName evidence="6">Pyridoxamine 5'-phosphate oxidase N-terminal domain-containing protein</fullName>
    </recommendedName>
</protein>
<dbReference type="PANTHER" id="PTHR10851:SF3">
    <property type="entry name" value="PYRIDOXINE_PYRIDOXAMINE 5'-PHOSPHATE OXIDASE 2"/>
    <property type="match status" value="1"/>
</dbReference>
<keyword evidence="5" id="KW-0664">Pyridoxine biosynthesis</keyword>
<evidence type="ECO:0000256" key="4">
    <source>
        <dbReference type="ARBA" id="ARBA00023002"/>
    </source>
</evidence>
<dbReference type="SUPFAM" id="SSF50475">
    <property type="entry name" value="FMN-binding split barrel"/>
    <property type="match status" value="1"/>
</dbReference>
<dbReference type="InterPro" id="IPR011576">
    <property type="entry name" value="Pyridox_Oxase_N"/>
</dbReference>
<keyword evidence="4" id="KW-0560">Oxidoreductase</keyword>
<dbReference type="Gene3D" id="2.30.110.10">
    <property type="entry name" value="Electron Transport, Fmn-binding Protein, Chain A"/>
    <property type="match status" value="1"/>
</dbReference>
<keyword evidence="2" id="KW-0285">Flavoprotein</keyword>
<evidence type="ECO:0000256" key="5">
    <source>
        <dbReference type="ARBA" id="ARBA00023096"/>
    </source>
</evidence>
<dbReference type="InterPro" id="IPR000659">
    <property type="entry name" value="Pyridox_Oxase"/>
</dbReference>
<sequence>MAIDKIDIWNADEEPRLSAVLSECWALLLDGASDPKHDLYTPALATNDPAHGAMVRTVVLRHVDRERRQLTFYTDLRSRKVGEIQADPRVSLLFLAHSDDTQIRVQAEARIHHGDALAEEAWAEVSLSQRRYYMVSGPPGLPWAWPTSGLPERLENHPPGKAESQIGKLNFAVVVCTVSQMDWLYLTPYGHRRATFAWNQAGQLQTSWLVP</sequence>
<dbReference type="EMBL" id="JAAQPH010000024">
    <property type="protein sequence ID" value="NIA71633.1"/>
    <property type="molecule type" value="Genomic_DNA"/>
</dbReference>
<dbReference type="GO" id="GO:0008615">
    <property type="term" value="P:pyridoxine biosynthetic process"/>
    <property type="evidence" value="ECO:0007669"/>
    <property type="project" value="UniProtKB-KW"/>
</dbReference>
<dbReference type="InterPro" id="IPR012349">
    <property type="entry name" value="Split_barrel_FMN-bd"/>
</dbReference>
<reference evidence="7" key="1">
    <citation type="submission" date="2020-03" db="EMBL/GenBank/DDBJ databases">
        <title>Genome of Pelagibius litoralis DSM 21314T.</title>
        <authorList>
            <person name="Wang G."/>
        </authorList>
    </citation>
    <scope>NUCLEOTIDE SEQUENCE</scope>
    <source>
        <strain evidence="7">DSM 21314</strain>
    </source>
</reference>
<evidence type="ECO:0000313" key="7">
    <source>
        <dbReference type="EMBL" id="NIA71633.1"/>
    </source>
</evidence>
<dbReference type="Proteomes" id="UP000761264">
    <property type="component" value="Unassembled WGS sequence"/>
</dbReference>
<dbReference type="GO" id="GO:0004733">
    <property type="term" value="F:pyridoxamine phosphate oxidase activity"/>
    <property type="evidence" value="ECO:0007669"/>
    <property type="project" value="InterPro"/>
</dbReference>
<dbReference type="AlphaFoldDB" id="A0A967F243"/>
<dbReference type="GO" id="GO:0010181">
    <property type="term" value="F:FMN binding"/>
    <property type="evidence" value="ECO:0007669"/>
    <property type="project" value="InterPro"/>
</dbReference>